<feature type="transmembrane region" description="Helical" evidence="1">
    <location>
        <begin position="20"/>
        <end position="37"/>
    </location>
</feature>
<evidence type="ECO:0008006" key="4">
    <source>
        <dbReference type="Google" id="ProtNLM"/>
    </source>
</evidence>
<evidence type="ECO:0000313" key="2">
    <source>
        <dbReference type="EMBL" id="KRO01407.1"/>
    </source>
</evidence>
<gene>
    <name evidence="2" type="ORF">IV66_GL000293</name>
</gene>
<dbReference type="InterPro" id="IPR030949">
    <property type="entry name" value="ECF_S_folate_fam"/>
</dbReference>
<organism evidence="2 3">
    <name type="scientific">Ligilactobacillus pobuzihii</name>
    <dbReference type="NCBI Taxonomy" id="449659"/>
    <lineage>
        <taxon>Bacteria</taxon>
        <taxon>Bacillati</taxon>
        <taxon>Bacillota</taxon>
        <taxon>Bacilli</taxon>
        <taxon>Lactobacillales</taxon>
        <taxon>Lactobacillaceae</taxon>
        <taxon>Ligilactobacillus</taxon>
    </lineage>
</organism>
<protein>
    <recommendedName>
        <fullName evidence="4">Integral membrane protein</fullName>
    </recommendedName>
</protein>
<feature type="transmembrane region" description="Helical" evidence="1">
    <location>
        <begin position="83"/>
        <end position="104"/>
    </location>
</feature>
<evidence type="ECO:0000313" key="3">
    <source>
        <dbReference type="Proteomes" id="UP000051886"/>
    </source>
</evidence>
<accession>A0A0R2LHW0</accession>
<dbReference type="NCBIfam" id="TIGR04518">
    <property type="entry name" value="ECF_S_folT_fam"/>
    <property type="match status" value="1"/>
</dbReference>
<feature type="transmembrane region" description="Helical" evidence="1">
    <location>
        <begin position="116"/>
        <end position="138"/>
    </location>
</feature>
<dbReference type="EMBL" id="JQCN01000008">
    <property type="protein sequence ID" value="KRO01407.1"/>
    <property type="molecule type" value="Genomic_DNA"/>
</dbReference>
<proteinExistence type="predicted"/>
<dbReference type="Proteomes" id="UP000051886">
    <property type="component" value="Unassembled WGS sequence"/>
</dbReference>
<reference evidence="2 3" key="1">
    <citation type="journal article" date="2015" name="Genome Announc.">
        <title>Expanding the biotechnology potential of lactobacilli through comparative genomics of 213 strains and associated genera.</title>
        <authorList>
            <person name="Sun Z."/>
            <person name="Harris H.M."/>
            <person name="McCann A."/>
            <person name="Guo C."/>
            <person name="Argimon S."/>
            <person name="Zhang W."/>
            <person name="Yang X."/>
            <person name="Jeffery I.B."/>
            <person name="Cooney J.C."/>
            <person name="Kagawa T.F."/>
            <person name="Liu W."/>
            <person name="Song Y."/>
            <person name="Salvetti E."/>
            <person name="Wrobel A."/>
            <person name="Rasinkangas P."/>
            <person name="Parkhill J."/>
            <person name="Rea M.C."/>
            <person name="O'Sullivan O."/>
            <person name="Ritari J."/>
            <person name="Douillard F.P."/>
            <person name="Paul Ross R."/>
            <person name="Yang R."/>
            <person name="Briner A.E."/>
            <person name="Felis G.E."/>
            <person name="de Vos W.M."/>
            <person name="Barrangou R."/>
            <person name="Klaenhammer T.R."/>
            <person name="Caufield P.W."/>
            <person name="Cui Y."/>
            <person name="Zhang H."/>
            <person name="O'Toole P.W."/>
        </authorList>
    </citation>
    <scope>NUCLEOTIDE SEQUENCE [LARGE SCALE GENOMIC DNA]</scope>
    <source>
        <strain evidence="2 3">NBRC 103219</strain>
    </source>
</reference>
<dbReference type="Pfam" id="PF12822">
    <property type="entry name" value="ECF_trnsprt"/>
    <property type="match status" value="1"/>
</dbReference>
<dbReference type="InterPro" id="IPR024529">
    <property type="entry name" value="ECF_trnsprt_substrate-spec"/>
</dbReference>
<dbReference type="GO" id="GO:0022857">
    <property type="term" value="F:transmembrane transporter activity"/>
    <property type="evidence" value="ECO:0007669"/>
    <property type="project" value="InterPro"/>
</dbReference>
<keyword evidence="3" id="KW-1185">Reference proteome</keyword>
<comment type="caution">
    <text evidence="2">The sequence shown here is derived from an EMBL/GenBank/DDBJ whole genome shotgun (WGS) entry which is preliminary data.</text>
</comment>
<keyword evidence="1" id="KW-0812">Transmembrane</keyword>
<dbReference type="PATRIC" id="fig|449659.4.peg.292"/>
<evidence type="ECO:0000256" key="1">
    <source>
        <dbReference type="SAM" id="Phobius"/>
    </source>
</evidence>
<dbReference type="STRING" id="449659.IV66_GL000293"/>
<dbReference type="AlphaFoldDB" id="A0A0R2LHW0"/>
<keyword evidence="1" id="KW-0472">Membrane</keyword>
<keyword evidence="1" id="KW-1133">Transmembrane helix</keyword>
<dbReference type="Gene3D" id="1.10.1760.20">
    <property type="match status" value="1"/>
</dbReference>
<feature type="transmembrane region" description="Helical" evidence="1">
    <location>
        <begin position="150"/>
        <end position="168"/>
    </location>
</feature>
<sequence>MFIMTMLSFRSPKLTTRTLSLTAFLIALNVILGKLAVGSASLVKFSFGFIGTMLLGYFLGPWLGGVAKILYDLIANTILATGTQFFIGFTLTAFLSGVIAGLFLHNQKITWQRLAIYEVIQMLVTNIFFNTLWIHLLYQAPWAALLAVRIPKSLLTLPLEVILGLMILKSVARLNLSISNQNKY</sequence>
<name>A0A0R2LHW0_9LACO</name>
<feature type="transmembrane region" description="Helical" evidence="1">
    <location>
        <begin position="49"/>
        <end position="71"/>
    </location>
</feature>